<dbReference type="EMBL" id="MRTJ01000001">
    <property type="protein sequence ID" value="OMF17022.1"/>
    <property type="molecule type" value="Genomic_DNA"/>
</dbReference>
<gene>
    <name evidence="2" type="ORF">BK131_03340</name>
</gene>
<feature type="domain" description="DUF5348" evidence="1">
    <location>
        <begin position="83"/>
        <end position="141"/>
    </location>
</feature>
<sequence>MKESVKKYQIQAELEELLPRMQRVFKQIKDMEDEWSNHYDRNDPEEQYQRGMFYKAGDLMDDAARVLTQAFAEVRDEGHVYLQSNGRYELNGTELFSGSPIEFLAVDADPPRWVATHIEHYDGDYRLVNHREVPLDGLHVRNK</sequence>
<protein>
    <recommendedName>
        <fullName evidence="1">DUF5348 domain-containing protein</fullName>
    </recommendedName>
</protein>
<evidence type="ECO:0000313" key="2">
    <source>
        <dbReference type="EMBL" id="OMF17022.1"/>
    </source>
</evidence>
<accession>A0A1R1C4G2</accession>
<dbReference type="OrthoDB" id="1684344at2"/>
<dbReference type="AlphaFoldDB" id="A0A1R1C4G2"/>
<reference evidence="2 3" key="1">
    <citation type="submission" date="2016-11" db="EMBL/GenBank/DDBJ databases">
        <title>Paenibacillus species isolates.</title>
        <authorList>
            <person name="Beno S.M."/>
        </authorList>
    </citation>
    <scope>NUCLEOTIDE SEQUENCE [LARGE SCALE GENOMIC DNA]</scope>
    <source>
        <strain evidence="2 3">FSL H8-0246</strain>
    </source>
</reference>
<name>A0A1R1C4G2_PAEAM</name>
<evidence type="ECO:0000259" key="1">
    <source>
        <dbReference type="Pfam" id="PF17295"/>
    </source>
</evidence>
<dbReference type="Pfam" id="PF17295">
    <property type="entry name" value="DUF5348"/>
    <property type="match status" value="1"/>
</dbReference>
<dbReference type="InterPro" id="IPR035255">
    <property type="entry name" value="DUF5348"/>
</dbReference>
<dbReference type="RefSeq" id="WP_076330423.1">
    <property type="nucleotide sequence ID" value="NZ_MRTJ01000001.1"/>
</dbReference>
<evidence type="ECO:0000313" key="3">
    <source>
        <dbReference type="Proteomes" id="UP000187134"/>
    </source>
</evidence>
<comment type="caution">
    <text evidence="2">The sequence shown here is derived from an EMBL/GenBank/DDBJ whole genome shotgun (WGS) entry which is preliminary data.</text>
</comment>
<organism evidence="2 3">
    <name type="scientific">Paenibacillus amylolyticus</name>
    <dbReference type="NCBI Taxonomy" id="1451"/>
    <lineage>
        <taxon>Bacteria</taxon>
        <taxon>Bacillati</taxon>
        <taxon>Bacillota</taxon>
        <taxon>Bacilli</taxon>
        <taxon>Bacillales</taxon>
        <taxon>Paenibacillaceae</taxon>
        <taxon>Paenibacillus</taxon>
    </lineage>
</organism>
<dbReference type="Gene3D" id="2.40.10.390">
    <property type="match status" value="1"/>
</dbReference>
<dbReference type="Proteomes" id="UP000187134">
    <property type="component" value="Unassembled WGS sequence"/>
</dbReference>
<proteinExistence type="predicted"/>